<name>A0A6C0LKN6_9ZZZZ</name>
<accession>A0A6C0LKN6</accession>
<feature type="compositionally biased region" description="Low complexity" evidence="2">
    <location>
        <begin position="291"/>
        <end position="305"/>
    </location>
</feature>
<reference evidence="4" key="1">
    <citation type="journal article" date="2020" name="Nature">
        <title>Giant virus diversity and host interactions through global metagenomics.</title>
        <authorList>
            <person name="Schulz F."/>
            <person name="Roux S."/>
            <person name="Paez-Espino D."/>
            <person name="Jungbluth S."/>
            <person name="Walsh D.A."/>
            <person name="Denef V.J."/>
            <person name="McMahon K.D."/>
            <person name="Konstantinidis K.T."/>
            <person name="Eloe-Fadrosh E.A."/>
            <person name="Kyrpides N.C."/>
            <person name="Woyke T."/>
        </authorList>
    </citation>
    <scope>NUCLEOTIDE SEQUENCE</scope>
    <source>
        <strain evidence="4">GVMAG-M-3300027963-21</strain>
    </source>
</reference>
<evidence type="ECO:0000313" key="4">
    <source>
        <dbReference type="EMBL" id="QHU31486.1"/>
    </source>
</evidence>
<feature type="domain" description="Peptidase S74" evidence="3">
    <location>
        <begin position="138"/>
        <end position="251"/>
    </location>
</feature>
<dbReference type="Gene3D" id="1.10.10.10">
    <property type="entry name" value="Winged helix-like DNA-binding domain superfamily/Winged helix DNA-binding domain"/>
    <property type="match status" value="1"/>
</dbReference>
<organism evidence="4">
    <name type="scientific">viral metagenome</name>
    <dbReference type="NCBI Taxonomy" id="1070528"/>
    <lineage>
        <taxon>unclassified sequences</taxon>
        <taxon>metagenomes</taxon>
        <taxon>organismal metagenomes</taxon>
    </lineage>
</organism>
<evidence type="ECO:0000256" key="2">
    <source>
        <dbReference type="SAM" id="MobiDB-lite"/>
    </source>
</evidence>
<keyword evidence="1" id="KW-0175">Coiled coil</keyword>
<proteinExistence type="predicted"/>
<dbReference type="Pfam" id="PF13884">
    <property type="entry name" value="Peptidase_S74"/>
    <property type="match status" value="1"/>
</dbReference>
<feature type="coiled-coil region" evidence="1">
    <location>
        <begin position="230"/>
        <end position="257"/>
    </location>
</feature>
<evidence type="ECO:0000256" key="1">
    <source>
        <dbReference type="SAM" id="Coils"/>
    </source>
</evidence>
<dbReference type="InterPro" id="IPR036388">
    <property type="entry name" value="WH-like_DNA-bd_sf"/>
</dbReference>
<feature type="region of interest" description="Disordered" evidence="2">
    <location>
        <begin position="279"/>
        <end position="305"/>
    </location>
</feature>
<dbReference type="AlphaFoldDB" id="A0A6C0LKN6"/>
<sequence>MIGSSIASNGNIGIGTNNPIYKLHVNGTTRLNGIVGIQGTDDTQQYIIRNNLMASGSLVIGNMNQDYGGGTAGENTNMACLMFECSNNTEIMVHDFGQAYASLMRYTSFNNITIGRNTGTGVCSVFKGNNGTTWDVTSDHRIKENIKKANLNICYDNVKNINLYRFNYKDAFGNGTHRDRTQLGFVAQQVNQYYPKSITRGKRKLDDNREVPDLASIDVSQVNFTLFGAVKQLIRVVEKQSNRIKKLEEMLNIVEDGTVEDDADEPYVKIVCEGEVDIDTIVPSEPEETPENTSSSNSSNSSNVF</sequence>
<dbReference type="PROSITE" id="PS51688">
    <property type="entry name" value="ICA"/>
    <property type="match status" value="1"/>
</dbReference>
<dbReference type="InterPro" id="IPR030392">
    <property type="entry name" value="S74_ICA"/>
</dbReference>
<evidence type="ECO:0000259" key="3">
    <source>
        <dbReference type="PROSITE" id="PS51688"/>
    </source>
</evidence>
<dbReference type="EMBL" id="MN740528">
    <property type="protein sequence ID" value="QHU31486.1"/>
    <property type="molecule type" value="Genomic_DNA"/>
</dbReference>
<protein>
    <recommendedName>
        <fullName evidence="3">Peptidase S74 domain-containing protein</fullName>
    </recommendedName>
</protein>